<dbReference type="Gene3D" id="3.40.50.1010">
    <property type="entry name" value="5'-nuclease"/>
    <property type="match status" value="1"/>
</dbReference>
<dbReference type="AlphaFoldDB" id="E4TY39"/>
<proteinExistence type="predicted"/>
<dbReference type="InterPro" id="IPR002716">
    <property type="entry name" value="PIN_dom"/>
</dbReference>
<dbReference type="InterPro" id="IPR029060">
    <property type="entry name" value="PIN-like_dom_sf"/>
</dbReference>
<dbReference type="PANTHER" id="PTHR34610">
    <property type="entry name" value="SSL7007 PROTEIN"/>
    <property type="match status" value="1"/>
</dbReference>
<evidence type="ECO:0000259" key="1">
    <source>
        <dbReference type="Pfam" id="PF13470"/>
    </source>
</evidence>
<dbReference type="Pfam" id="PF13470">
    <property type="entry name" value="PIN_3"/>
    <property type="match status" value="1"/>
</dbReference>
<reference evidence="2 3" key="1">
    <citation type="journal article" date="2012" name="Stand. Genomic Sci.">
        <title>Complete genome sequence of the sulfur compounds oxidizing chemolithoautotroph Sulfuricurvum kujiense type strain (YK-1(T)).</title>
        <authorList>
            <person name="Han C."/>
            <person name="Kotsyurbenko O."/>
            <person name="Chertkov O."/>
            <person name="Held B."/>
            <person name="Lapidus A."/>
            <person name="Nolan M."/>
            <person name="Lucas S."/>
            <person name="Hammon N."/>
            <person name="Deshpande S."/>
            <person name="Cheng J.F."/>
            <person name="Tapia R."/>
            <person name="Goodwin L.A."/>
            <person name="Pitluck S."/>
            <person name="Liolios K."/>
            <person name="Pagani I."/>
            <person name="Ivanova N."/>
            <person name="Mavromatis K."/>
            <person name="Mikhailova N."/>
            <person name="Pati A."/>
            <person name="Chen A."/>
            <person name="Palaniappan K."/>
            <person name="Land M."/>
            <person name="Hauser L."/>
            <person name="Chang Y.J."/>
            <person name="Jeffries C.D."/>
            <person name="Brambilla E.M."/>
            <person name="Rohde M."/>
            <person name="Spring S."/>
            <person name="Sikorski J."/>
            <person name="Goker M."/>
            <person name="Woyke T."/>
            <person name="Bristow J."/>
            <person name="Eisen J.A."/>
            <person name="Markowitz V."/>
            <person name="Hugenholtz P."/>
            <person name="Kyrpides N.C."/>
            <person name="Klenk H.P."/>
            <person name="Detter J.C."/>
        </authorList>
    </citation>
    <scope>NUCLEOTIDE SEQUENCE [LARGE SCALE GENOMIC DNA]</scope>
    <source>
        <strain evidence="3">ATCC BAA-921 / DSM 16994 / JCM 11577 / YK-1</strain>
    </source>
</reference>
<keyword evidence="3" id="KW-1185">Reference proteome</keyword>
<dbReference type="STRING" id="709032.Sulku_1296"/>
<protein>
    <recommendedName>
        <fullName evidence="1">PIN domain-containing protein</fullName>
    </recommendedName>
</protein>
<dbReference type="RefSeq" id="WP_013460156.1">
    <property type="nucleotide sequence ID" value="NC_014762.1"/>
</dbReference>
<dbReference type="HOGENOM" id="CLU_116617_2_0_7"/>
<dbReference type="EMBL" id="CP002355">
    <property type="protein sequence ID" value="ADR33959.1"/>
    <property type="molecule type" value="Genomic_DNA"/>
</dbReference>
<feature type="domain" description="PIN" evidence="1">
    <location>
        <begin position="2"/>
        <end position="116"/>
    </location>
</feature>
<dbReference type="SUPFAM" id="SSF88723">
    <property type="entry name" value="PIN domain-like"/>
    <property type="match status" value="1"/>
</dbReference>
<dbReference type="OrthoDB" id="271187at2"/>
<gene>
    <name evidence="2" type="ordered locus">Sulku_1296</name>
</gene>
<organism evidence="2 3">
    <name type="scientific">Sulfuricurvum kujiense (strain ATCC BAA-921 / DSM 16994 / JCM 11577 / YK-1)</name>
    <dbReference type="NCBI Taxonomy" id="709032"/>
    <lineage>
        <taxon>Bacteria</taxon>
        <taxon>Pseudomonadati</taxon>
        <taxon>Campylobacterota</taxon>
        <taxon>Epsilonproteobacteria</taxon>
        <taxon>Campylobacterales</taxon>
        <taxon>Sulfurimonadaceae</taxon>
        <taxon>Sulfuricurvum</taxon>
    </lineage>
</organism>
<dbReference type="KEGG" id="sku:Sulku_1296"/>
<evidence type="ECO:0000313" key="2">
    <source>
        <dbReference type="EMBL" id="ADR33959.1"/>
    </source>
</evidence>
<accession>E4TY39</accession>
<dbReference type="PANTHER" id="PTHR34610:SF3">
    <property type="entry name" value="SSL7007 PROTEIN"/>
    <property type="match status" value="1"/>
</dbReference>
<name>E4TY39_SULKY</name>
<dbReference type="eggNOG" id="COG1569">
    <property type="taxonomic scope" value="Bacteria"/>
</dbReference>
<dbReference type="Proteomes" id="UP000008721">
    <property type="component" value="Chromosome"/>
</dbReference>
<dbReference type="NCBIfam" id="TIGR00305">
    <property type="entry name" value="putative toxin-antitoxin system toxin component, PIN family"/>
    <property type="match status" value="1"/>
</dbReference>
<evidence type="ECO:0000313" key="3">
    <source>
        <dbReference type="Proteomes" id="UP000008721"/>
    </source>
</evidence>
<sequence length="144" mass="16511">MKIVLDTNIIVAALMSRNGIANALLIRLFEMDQKINVVSNPLILEMEAVLKRNENKVSCGNLDDGTIDLFIDDLCLISHHQKINFLWRPFLHDPQDDMVLETAFNSQAEIIVTYNLKDFTEVEKYFGIKIMTPKELYPLLGETK</sequence>
<dbReference type="InterPro" id="IPR002850">
    <property type="entry name" value="PIN_toxin-like"/>
</dbReference>